<feature type="signal peptide" evidence="2">
    <location>
        <begin position="1"/>
        <end position="18"/>
    </location>
</feature>
<gene>
    <name evidence="3" type="ORF">ZEAMMB73_Zm00001d005762</name>
</gene>
<feature type="compositionally biased region" description="Polar residues" evidence="1">
    <location>
        <begin position="218"/>
        <end position="228"/>
    </location>
</feature>
<proteinExistence type="predicted"/>
<dbReference type="PANTHER" id="PTHR47914:SF1">
    <property type="entry name" value="ALPHA_BETA-HYDROLASES SUPERFAMILY PROTEIN"/>
    <property type="match status" value="1"/>
</dbReference>
<dbReference type="GO" id="GO:0016787">
    <property type="term" value="F:hydrolase activity"/>
    <property type="evidence" value="ECO:0007669"/>
    <property type="project" value="UniProtKB-KW"/>
</dbReference>
<evidence type="ECO:0000256" key="1">
    <source>
        <dbReference type="SAM" id="MobiDB-lite"/>
    </source>
</evidence>
<dbReference type="InParanoid" id="A0A1D6EPY8"/>
<protein>
    <submittedName>
        <fullName evidence="3">Alpha/beta-Hydrolases superfamily protein</fullName>
    </submittedName>
</protein>
<evidence type="ECO:0000313" key="3">
    <source>
        <dbReference type="EMBL" id="ONM21836.1"/>
    </source>
</evidence>
<sequence>MPPSAAATAAAFLFPAVAIPCRVFPQRRARSLAVRAVASPPAFAVKPAPLPSKTGKWEWKFENKPVNIYYEEHEQEVAENMKNILMIPTISDVSTVEEWRVVAKDIVGRKGELGYRVTIVDWPGLGYSDRPSLNYNADVMESFLVELMNSPNSPVANADDELIIVGGGHAATIAVRAAGKDLIKPSAVAAVAPTWAGPLPIVFGRGSDMETSYDRTGGPTTNNWNQDPDQFGPLKRPVKSGYKELLRNRWRGGVHMRGPELFTCREGNREKRAGMRYGLLRGTLRAPALGWMMYNVLVSNEKSIQSQYKSHVYANPDNVTPAIIESRYELTKRKGARFVPAAFLTGLLDPVQSREEFLQLFAKLDGDVPVLVVSTVNAPKRSKAEMEALRGSKGVTKFVEVAGALLPQEEYPLAVAEELYSFLQESFAARR</sequence>
<name>A0A1D6EPY8_MAIZE</name>
<dbReference type="InterPro" id="IPR029058">
    <property type="entry name" value="AB_hydrolase_fold"/>
</dbReference>
<keyword evidence="3" id="KW-0378">Hydrolase</keyword>
<feature type="chain" id="PRO_5010803757" evidence="2">
    <location>
        <begin position="19"/>
        <end position="431"/>
    </location>
</feature>
<accession>A0A1D6EPY8</accession>
<dbReference type="AlphaFoldDB" id="A0A1D6EPY8"/>
<dbReference type="Gene3D" id="3.40.50.1820">
    <property type="entry name" value="alpha/beta hydrolase"/>
    <property type="match status" value="1"/>
</dbReference>
<dbReference type="SUPFAM" id="SSF53474">
    <property type="entry name" value="alpha/beta-Hydrolases"/>
    <property type="match status" value="1"/>
</dbReference>
<reference evidence="3" key="1">
    <citation type="submission" date="2015-12" db="EMBL/GenBank/DDBJ databases">
        <title>Update maize B73 reference genome by single molecule sequencing technologies.</title>
        <authorList>
            <consortium name="Maize Genome Sequencing Project"/>
            <person name="Ware D."/>
        </authorList>
    </citation>
    <scope>NUCLEOTIDE SEQUENCE [LARGE SCALE GENOMIC DNA]</scope>
    <source>
        <tissue evidence="3">Seedling</tissue>
    </source>
</reference>
<dbReference type="FunCoup" id="A0A1D6EPY8">
    <property type="interactions" value="842"/>
</dbReference>
<feature type="region of interest" description="Disordered" evidence="1">
    <location>
        <begin position="212"/>
        <end position="235"/>
    </location>
</feature>
<dbReference type="IntAct" id="A0A1D6EPY8">
    <property type="interactions" value="1"/>
</dbReference>
<dbReference type="EMBL" id="CM007648">
    <property type="protein sequence ID" value="ONM21836.1"/>
    <property type="molecule type" value="Genomic_DNA"/>
</dbReference>
<dbReference type="PANTHER" id="PTHR47914">
    <property type="entry name" value="ALPHA/BETA-HYDROLASES SUPERFAMILY PROTEIN"/>
    <property type="match status" value="1"/>
</dbReference>
<dbReference type="ExpressionAtlas" id="A0A1D6EPY8">
    <property type="expression patterns" value="baseline and differential"/>
</dbReference>
<evidence type="ECO:0000256" key="2">
    <source>
        <dbReference type="SAM" id="SignalP"/>
    </source>
</evidence>
<organism evidence="3">
    <name type="scientific">Zea mays</name>
    <name type="common">Maize</name>
    <dbReference type="NCBI Taxonomy" id="4577"/>
    <lineage>
        <taxon>Eukaryota</taxon>
        <taxon>Viridiplantae</taxon>
        <taxon>Streptophyta</taxon>
        <taxon>Embryophyta</taxon>
        <taxon>Tracheophyta</taxon>
        <taxon>Spermatophyta</taxon>
        <taxon>Magnoliopsida</taxon>
        <taxon>Liliopsida</taxon>
        <taxon>Poales</taxon>
        <taxon>Poaceae</taxon>
        <taxon>PACMAD clade</taxon>
        <taxon>Panicoideae</taxon>
        <taxon>Andropogonodae</taxon>
        <taxon>Andropogoneae</taxon>
        <taxon>Tripsacinae</taxon>
        <taxon>Zea</taxon>
    </lineage>
</organism>
<keyword evidence="2" id="KW-0732">Signal</keyword>